<feature type="compositionally biased region" description="Gly residues" evidence="12">
    <location>
        <begin position="256"/>
        <end position="402"/>
    </location>
</feature>
<dbReference type="Pfam" id="PF04760">
    <property type="entry name" value="IF2_N"/>
    <property type="match status" value="1"/>
</dbReference>
<evidence type="ECO:0000256" key="8">
    <source>
        <dbReference type="ARBA" id="ARBA00023134"/>
    </source>
</evidence>
<evidence type="ECO:0000256" key="12">
    <source>
        <dbReference type="SAM" id="MobiDB-lite"/>
    </source>
</evidence>
<dbReference type="Pfam" id="PF00009">
    <property type="entry name" value="GTP_EFTU"/>
    <property type="match status" value="1"/>
</dbReference>
<dbReference type="AlphaFoldDB" id="A0A4Y1MSY9"/>
<comment type="caution">
    <text evidence="9">Lacks conserved residue(s) required for the propagation of feature annotation.</text>
</comment>
<feature type="domain" description="Tr-type G" evidence="13">
    <location>
        <begin position="584"/>
        <end position="754"/>
    </location>
</feature>
<dbReference type="HAMAP" id="MF_00100_B">
    <property type="entry name" value="IF_2_B"/>
    <property type="match status" value="1"/>
</dbReference>
<dbReference type="InterPro" id="IPR027417">
    <property type="entry name" value="P-loop_NTPase"/>
</dbReference>
<evidence type="ECO:0000256" key="4">
    <source>
        <dbReference type="ARBA" id="ARBA00022490"/>
    </source>
</evidence>
<feature type="compositionally biased region" description="Polar residues" evidence="12">
    <location>
        <begin position="1"/>
        <end position="12"/>
    </location>
</feature>
<dbReference type="PANTHER" id="PTHR43381:SF5">
    <property type="entry name" value="TR-TYPE G DOMAIN-CONTAINING PROTEIN"/>
    <property type="match status" value="1"/>
</dbReference>
<dbReference type="GO" id="GO:0005829">
    <property type="term" value="C:cytosol"/>
    <property type="evidence" value="ECO:0007669"/>
    <property type="project" value="TreeGrafter"/>
</dbReference>
<dbReference type="InterPro" id="IPR015760">
    <property type="entry name" value="TIF_IF2"/>
</dbReference>
<dbReference type="Pfam" id="PF08364">
    <property type="entry name" value="IF2_assoc"/>
    <property type="match status" value="1"/>
</dbReference>
<comment type="subcellular location">
    <subcellularLocation>
        <location evidence="1 9 11">Cytoplasm</location>
    </subcellularLocation>
</comment>
<dbReference type="PROSITE" id="PS51722">
    <property type="entry name" value="G_TR_2"/>
    <property type="match status" value="1"/>
</dbReference>
<dbReference type="CDD" id="cd01887">
    <property type="entry name" value="IF2_eIF5B"/>
    <property type="match status" value="1"/>
</dbReference>
<dbReference type="PANTHER" id="PTHR43381">
    <property type="entry name" value="TRANSLATION INITIATION FACTOR IF-2-RELATED"/>
    <property type="match status" value="1"/>
</dbReference>
<feature type="compositionally biased region" description="Pro residues" evidence="12">
    <location>
        <begin position="199"/>
        <end position="215"/>
    </location>
</feature>
<dbReference type="GO" id="GO:0005525">
    <property type="term" value="F:GTP binding"/>
    <property type="evidence" value="ECO:0007669"/>
    <property type="project" value="UniProtKB-KW"/>
</dbReference>
<feature type="compositionally biased region" description="Low complexity" evidence="12">
    <location>
        <begin position="72"/>
        <end position="83"/>
    </location>
</feature>
<feature type="compositionally biased region" description="Low complexity" evidence="12">
    <location>
        <begin position="426"/>
        <end position="439"/>
    </location>
</feature>
<dbReference type="NCBIfam" id="TIGR00231">
    <property type="entry name" value="small_GTP"/>
    <property type="match status" value="1"/>
</dbReference>
<dbReference type="SUPFAM" id="SSF50447">
    <property type="entry name" value="Translation proteins"/>
    <property type="match status" value="2"/>
</dbReference>
<dbReference type="Pfam" id="PF11987">
    <property type="entry name" value="IF-2"/>
    <property type="match status" value="1"/>
</dbReference>
<dbReference type="InterPro" id="IPR009000">
    <property type="entry name" value="Transl_B-barrel_sf"/>
</dbReference>
<feature type="compositionally biased region" description="Basic and acidic residues" evidence="12">
    <location>
        <begin position="222"/>
        <end position="255"/>
    </location>
</feature>
<comment type="similarity">
    <text evidence="2 9 10">Belongs to the TRAFAC class translation factor GTPase superfamily. Classic translation factor GTPase family. IF-2 subfamily.</text>
</comment>
<evidence type="ECO:0000256" key="7">
    <source>
        <dbReference type="ARBA" id="ARBA00022917"/>
    </source>
</evidence>
<evidence type="ECO:0000256" key="1">
    <source>
        <dbReference type="ARBA" id="ARBA00004496"/>
    </source>
</evidence>
<keyword evidence="8 9" id="KW-0342">GTP-binding</keyword>
<comment type="function">
    <text evidence="9 10">One of the essential components for the initiation of protein synthesis. Protects formylmethionyl-tRNA from spontaneous hydrolysis and promotes its binding to the 30S ribosomal subunits. Also involved in the hydrolysis of GTP during the formation of the 70S ribosomal complex.</text>
</comment>
<keyword evidence="4 9" id="KW-0963">Cytoplasm</keyword>
<dbReference type="FunFam" id="2.40.30.10:FF:000007">
    <property type="entry name" value="Translation initiation factor IF-2"/>
    <property type="match status" value="1"/>
</dbReference>
<keyword evidence="6 9" id="KW-0547">Nucleotide-binding</keyword>
<feature type="compositionally biased region" description="Polar residues" evidence="12">
    <location>
        <begin position="46"/>
        <end position="58"/>
    </location>
</feature>
<dbReference type="FunFam" id="2.40.30.10:FF:000008">
    <property type="entry name" value="Translation initiation factor IF-2"/>
    <property type="match status" value="1"/>
</dbReference>
<feature type="compositionally biased region" description="Basic and acidic residues" evidence="12">
    <location>
        <begin position="122"/>
        <end position="142"/>
    </location>
</feature>
<evidence type="ECO:0000256" key="6">
    <source>
        <dbReference type="ARBA" id="ARBA00022741"/>
    </source>
</evidence>
<dbReference type="Pfam" id="PF22042">
    <property type="entry name" value="EF-G_D2"/>
    <property type="match status" value="1"/>
</dbReference>
<keyword evidence="7 9" id="KW-0648">Protein biosynthesis</keyword>
<feature type="binding site" evidence="9">
    <location>
        <begin position="694"/>
        <end position="697"/>
    </location>
    <ligand>
        <name>GTP</name>
        <dbReference type="ChEBI" id="CHEBI:37565"/>
    </ligand>
</feature>
<proteinExistence type="inferred from homology"/>
<accession>A0A4Y1MSY9</accession>
<evidence type="ECO:0000256" key="11">
    <source>
        <dbReference type="RuleBase" id="RU000645"/>
    </source>
</evidence>
<sequence>MAEKNTTGTDSGPMSDGNEQDAAKGRLSLRPGGRMELGKTEAAGSVRQSFSHGRSKTVQVEVVKKRTPAPAPVAATGPARSGAAPGGRPGGASRSGSGSRGGGGAPQAGRPLTQGEQANRLRVLEEQRRLEAQRQREERERQALAIRSAAEEAQRRAAEEEAQRHAAEEAKRAAEEASRRAAEEESRRRAAAAAAPAPTEQPAPAAPAPAAPAPAPVQARTPVREERPREDRPVRDERPVRDDRPARDFGRDRDGGAGAGYGARSGGPGGGYGARSGGPGGASGGGYGARSGGPGGAGGGGYGARSGGPGGAGGGGYGARSGGPGGAGGGGYGARSGGPGGAGGGGYGARSGGPGGAGGGGYGARSGGPGGAGGGGYGARSGGPGGAGGGYGARGPGGGAGAGAPRLPIASGAPAIEETDRRTPSRRAGPSTAPAARRPAAPPARKPPVGADRRREGRIDVQAAIEGEDDRSRSLASVRRARERERRQAELARLRSDGVKVVRDVTIPDVITVQELANRMAARGGEVVKALFRMGVMATLTQSIDADTAELVVTEFGHRPRRVSESDVELGLGGAVDQDDELLPRPPVVTIMGHVDHGKTSLLDALRKTDVAAREAGGITQHIGAYQITVPDGSKVTFIDTPGHEAFTAMRARGASVTDMVVLVVAADDGVMPQTVEAIRHARAANVPMIVAVNKIDKPGVNPDRVRNELLQHEVVVESLGGETQEIEVSALKGTNLDKLLEAISLQAEVLDLRANPDRAGEGTVIESKLDKGRGPVATVLVQKGTLRQGDIVVAGTEWGRVRALIDDKARNVKEALPSVPVEILGLSGVPSAGENFVAVEDEGRAKEISEFRQRQAREKVAAALSASRGTLNDMLARIQAGEQKEVAVVVKADVQGSAEALGVTLGKLSRDEVKVRVLHSGVGQITESDIQLAKASDAVVVAFNVRATTQARELAQREGVEIRYYSIIYEVADDIEKLVKGKLAPIQREKFLGYAQILQVFEVKRLGNIAGCRVTEGVVKRGAGVRLLRDGVVIHQGTLSTLRRFKDDVREVANGYECGMSFANYNDIRVDDQIECYETETVAAD</sequence>
<dbReference type="NCBIfam" id="TIGR00487">
    <property type="entry name" value="IF-2"/>
    <property type="match status" value="1"/>
</dbReference>
<organism evidence="14">
    <name type="scientific">Roseomonas mucosa</name>
    <dbReference type="NCBI Taxonomy" id="207340"/>
    <lineage>
        <taxon>Bacteria</taxon>
        <taxon>Pseudomonadati</taxon>
        <taxon>Pseudomonadota</taxon>
        <taxon>Alphaproteobacteria</taxon>
        <taxon>Acetobacterales</taxon>
        <taxon>Roseomonadaceae</taxon>
        <taxon>Roseomonas</taxon>
    </lineage>
</organism>
<feature type="region of interest" description="Disordered" evidence="12">
    <location>
        <begin position="1"/>
        <end position="458"/>
    </location>
</feature>
<reference evidence="14" key="1">
    <citation type="submission" date="2017-12" db="EMBL/GenBank/DDBJ databases">
        <authorList>
            <person name="Martens C."/>
            <person name="Dahlstrom E."/>
            <person name="Barbian K."/>
            <person name="Sykora L."/>
            <person name="Ricklefs S."/>
            <person name="Bruno D."/>
            <person name="Anzick I."/>
            <person name="Myles I."/>
            <person name="Datta S.K."/>
        </authorList>
    </citation>
    <scope>NUCLEOTIDE SEQUENCE</scope>
    <source>
        <strain evidence="14">AD2</strain>
    </source>
</reference>
<dbReference type="Gene3D" id="3.40.50.10050">
    <property type="entry name" value="Translation initiation factor IF- 2, domain 3"/>
    <property type="match status" value="1"/>
</dbReference>
<dbReference type="FunFam" id="3.40.50.300:FF:000019">
    <property type="entry name" value="Translation initiation factor IF-2"/>
    <property type="match status" value="1"/>
</dbReference>
<dbReference type="SUPFAM" id="SSF52156">
    <property type="entry name" value="Initiation factor IF2/eIF5b, domain 3"/>
    <property type="match status" value="1"/>
</dbReference>
<dbReference type="GO" id="GO:0003924">
    <property type="term" value="F:GTPase activity"/>
    <property type="evidence" value="ECO:0007669"/>
    <property type="project" value="UniProtKB-UniRule"/>
</dbReference>
<feature type="compositionally biased region" description="Basic and acidic residues" evidence="12">
    <location>
        <begin position="149"/>
        <end position="188"/>
    </location>
</feature>
<dbReference type="CDD" id="cd03692">
    <property type="entry name" value="mtIF2_IVc"/>
    <property type="match status" value="1"/>
</dbReference>
<dbReference type="FunFam" id="3.40.50.10050:FF:000001">
    <property type="entry name" value="Translation initiation factor IF-2"/>
    <property type="match status" value="1"/>
</dbReference>
<name>A0A4Y1MSY9_9PROT</name>
<protein>
    <recommendedName>
        <fullName evidence="3 9">Translation initiation factor IF-2</fullName>
    </recommendedName>
</protein>
<evidence type="ECO:0000256" key="10">
    <source>
        <dbReference type="RuleBase" id="RU000644"/>
    </source>
</evidence>
<dbReference type="InterPro" id="IPR036925">
    <property type="entry name" value="TIF_IF2_dom3_sf"/>
</dbReference>
<feature type="binding site" evidence="9">
    <location>
        <begin position="593"/>
        <end position="600"/>
    </location>
    <ligand>
        <name>GTP</name>
        <dbReference type="ChEBI" id="CHEBI:37565"/>
    </ligand>
</feature>
<evidence type="ECO:0000256" key="5">
    <source>
        <dbReference type="ARBA" id="ARBA00022540"/>
    </source>
</evidence>
<dbReference type="InterPro" id="IPR013575">
    <property type="entry name" value="IF2_assoc_dom_bac"/>
</dbReference>
<dbReference type="InterPro" id="IPR005225">
    <property type="entry name" value="Small_GTP-bd"/>
</dbReference>
<dbReference type="SUPFAM" id="SSF52540">
    <property type="entry name" value="P-loop containing nucleoside triphosphate hydrolases"/>
    <property type="match status" value="1"/>
</dbReference>
<dbReference type="InterPro" id="IPR000795">
    <property type="entry name" value="T_Tr_GTP-bd_dom"/>
</dbReference>
<dbReference type="GO" id="GO:0003743">
    <property type="term" value="F:translation initiation factor activity"/>
    <property type="evidence" value="ECO:0007669"/>
    <property type="project" value="UniProtKB-UniRule"/>
</dbReference>
<evidence type="ECO:0000313" key="14">
    <source>
        <dbReference type="EMBL" id="AWV21135.1"/>
    </source>
</evidence>
<dbReference type="InterPro" id="IPR023115">
    <property type="entry name" value="TIF_IF2_dom3"/>
</dbReference>
<feature type="binding site" evidence="9">
    <location>
        <begin position="640"/>
        <end position="644"/>
    </location>
    <ligand>
        <name>GTP</name>
        <dbReference type="ChEBI" id="CHEBI:37565"/>
    </ligand>
</feature>
<dbReference type="CDD" id="cd03702">
    <property type="entry name" value="IF2_mtIF2_II"/>
    <property type="match status" value="1"/>
</dbReference>
<keyword evidence="5 9" id="KW-0396">Initiation factor</keyword>
<dbReference type="InterPro" id="IPR006847">
    <property type="entry name" value="IF2_N"/>
</dbReference>
<dbReference type="Gene3D" id="2.40.30.10">
    <property type="entry name" value="Translation factors"/>
    <property type="match status" value="2"/>
</dbReference>
<dbReference type="InterPro" id="IPR000178">
    <property type="entry name" value="TF_IF2_bacterial-like"/>
</dbReference>
<dbReference type="Pfam" id="PF03144">
    <property type="entry name" value="GTP_EFTU_D2"/>
    <property type="match status" value="1"/>
</dbReference>
<dbReference type="InterPro" id="IPR053905">
    <property type="entry name" value="EF-G-like_DII"/>
</dbReference>
<evidence type="ECO:0000256" key="2">
    <source>
        <dbReference type="ARBA" id="ARBA00007733"/>
    </source>
</evidence>
<evidence type="ECO:0000259" key="13">
    <source>
        <dbReference type="PROSITE" id="PS51722"/>
    </source>
</evidence>
<dbReference type="PROSITE" id="PS01176">
    <property type="entry name" value="IF2"/>
    <property type="match status" value="1"/>
</dbReference>
<evidence type="ECO:0000256" key="3">
    <source>
        <dbReference type="ARBA" id="ARBA00020675"/>
    </source>
</evidence>
<dbReference type="Gene3D" id="3.40.50.300">
    <property type="entry name" value="P-loop containing nucleotide triphosphate hydrolases"/>
    <property type="match status" value="1"/>
</dbReference>
<dbReference type="InterPro" id="IPR004161">
    <property type="entry name" value="EFTu-like_2"/>
</dbReference>
<dbReference type="EMBL" id="CP025189">
    <property type="protein sequence ID" value="AWV21135.1"/>
    <property type="molecule type" value="Genomic_DNA"/>
</dbReference>
<dbReference type="InterPro" id="IPR044145">
    <property type="entry name" value="IF2_II"/>
</dbReference>
<gene>
    <name evidence="9" type="primary">infB</name>
    <name evidence="14" type="ORF">RADP37_00535</name>
</gene>
<evidence type="ECO:0000256" key="9">
    <source>
        <dbReference type="HAMAP-Rule" id="MF_00100"/>
    </source>
</evidence>